<evidence type="ECO:0000256" key="3">
    <source>
        <dbReference type="ARBA" id="ARBA00022692"/>
    </source>
</evidence>
<evidence type="ECO:0000313" key="8">
    <source>
        <dbReference type="EMBL" id="MEU3714328.1"/>
    </source>
</evidence>
<feature type="region of interest" description="Disordered" evidence="6">
    <location>
        <begin position="294"/>
        <end position="363"/>
    </location>
</feature>
<protein>
    <submittedName>
        <fullName evidence="8">YihY/virulence factor BrkB family protein</fullName>
    </submittedName>
</protein>
<name>A0ABV2Z8K4_9ACTN</name>
<keyword evidence="2" id="KW-1003">Cell membrane</keyword>
<reference evidence="8 9" key="1">
    <citation type="submission" date="2024-06" db="EMBL/GenBank/DDBJ databases">
        <title>The Natural Products Discovery Center: Release of the First 8490 Sequenced Strains for Exploring Actinobacteria Biosynthetic Diversity.</title>
        <authorList>
            <person name="Kalkreuter E."/>
            <person name="Kautsar S.A."/>
            <person name="Yang D."/>
            <person name="Bader C.D."/>
            <person name="Teijaro C.N."/>
            <person name="Fluegel L."/>
            <person name="Davis C.M."/>
            <person name="Simpson J.R."/>
            <person name="Lauterbach L."/>
            <person name="Steele A.D."/>
            <person name="Gui C."/>
            <person name="Meng S."/>
            <person name="Li G."/>
            <person name="Viehrig K."/>
            <person name="Ye F."/>
            <person name="Su P."/>
            <person name="Kiefer A.F."/>
            <person name="Nichols A."/>
            <person name="Cepeda A.J."/>
            <person name="Yan W."/>
            <person name="Fan B."/>
            <person name="Jiang Y."/>
            <person name="Adhikari A."/>
            <person name="Zheng C.-J."/>
            <person name="Schuster L."/>
            <person name="Cowan T.M."/>
            <person name="Smanski M.J."/>
            <person name="Chevrette M.G."/>
            <person name="De Carvalho L.P.S."/>
            <person name="Shen B."/>
        </authorList>
    </citation>
    <scope>NUCLEOTIDE SEQUENCE [LARGE SCALE GENOMIC DNA]</scope>
    <source>
        <strain evidence="8 9">NPDC033039</strain>
    </source>
</reference>
<feature type="compositionally biased region" description="Low complexity" evidence="6">
    <location>
        <begin position="301"/>
        <end position="335"/>
    </location>
</feature>
<evidence type="ECO:0000256" key="6">
    <source>
        <dbReference type="SAM" id="MobiDB-lite"/>
    </source>
</evidence>
<evidence type="ECO:0000256" key="7">
    <source>
        <dbReference type="SAM" id="Phobius"/>
    </source>
</evidence>
<keyword evidence="4 7" id="KW-1133">Transmembrane helix</keyword>
<keyword evidence="5 7" id="KW-0472">Membrane</keyword>
<comment type="subcellular location">
    <subcellularLocation>
        <location evidence="1">Cell membrane</location>
        <topology evidence="1">Multi-pass membrane protein</topology>
    </subcellularLocation>
</comment>
<dbReference type="Proteomes" id="UP001550853">
    <property type="component" value="Unassembled WGS sequence"/>
</dbReference>
<dbReference type="EMBL" id="JBEZVI010000041">
    <property type="protein sequence ID" value="MEU3714328.1"/>
    <property type="molecule type" value="Genomic_DNA"/>
</dbReference>
<comment type="caution">
    <text evidence="8">The sequence shown here is derived from an EMBL/GenBank/DDBJ whole genome shotgun (WGS) entry which is preliminary data.</text>
</comment>
<dbReference type="PANTHER" id="PTHR30213">
    <property type="entry name" value="INNER MEMBRANE PROTEIN YHJD"/>
    <property type="match status" value="1"/>
</dbReference>
<feature type="transmembrane region" description="Helical" evidence="7">
    <location>
        <begin position="45"/>
        <end position="67"/>
    </location>
</feature>
<feature type="transmembrane region" description="Helical" evidence="7">
    <location>
        <begin position="104"/>
        <end position="126"/>
    </location>
</feature>
<accession>A0ABV2Z8K4</accession>
<feature type="transmembrane region" description="Helical" evidence="7">
    <location>
        <begin position="147"/>
        <end position="174"/>
    </location>
</feature>
<evidence type="ECO:0000256" key="1">
    <source>
        <dbReference type="ARBA" id="ARBA00004651"/>
    </source>
</evidence>
<proteinExistence type="predicted"/>
<gene>
    <name evidence="8" type="ORF">AB0E61_30045</name>
</gene>
<evidence type="ECO:0000256" key="2">
    <source>
        <dbReference type="ARBA" id="ARBA00022475"/>
    </source>
</evidence>
<evidence type="ECO:0000256" key="5">
    <source>
        <dbReference type="ARBA" id="ARBA00023136"/>
    </source>
</evidence>
<dbReference type="NCBIfam" id="TIGR00765">
    <property type="entry name" value="yihY_not_rbn"/>
    <property type="match status" value="1"/>
</dbReference>
<feature type="compositionally biased region" description="Low complexity" evidence="6">
    <location>
        <begin position="346"/>
        <end position="363"/>
    </location>
</feature>
<dbReference type="Pfam" id="PF03631">
    <property type="entry name" value="Virul_fac_BrkB"/>
    <property type="match status" value="1"/>
</dbReference>
<feature type="transmembrane region" description="Helical" evidence="7">
    <location>
        <begin position="260"/>
        <end position="279"/>
    </location>
</feature>
<feature type="transmembrane region" description="Helical" evidence="7">
    <location>
        <begin position="225"/>
        <end position="248"/>
    </location>
</feature>
<dbReference type="InterPro" id="IPR017039">
    <property type="entry name" value="Virul_fac_BrkB"/>
</dbReference>
<keyword evidence="3 7" id="KW-0812">Transmembrane</keyword>
<feature type="transmembrane region" description="Helical" evidence="7">
    <location>
        <begin position="194"/>
        <end position="213"/>
    </location>
</feature>
<organism evidence="8 9">
    <name type="scientific">Streptomyces catenulae</name>
    <dbReference type="NCBI Taxonomy" id="66875"/>
    <lineage>
        <taxon>Bacteria</taxon>
        <taxon>Bacillati</taxon>
        <taxon>Actinomycetota</taxon>
        <taxon>Actinomycetes</taxon>
        <taxon>Kitasatosporales</taxon>
        <taxon>Streptomycetaceae</taxon>
        <taxon>Streptomyces</taxon>
    </lineage>
</organism>
<evidence type="ECO:0000256" key="4">
    <source>
        <dbReference type="ARBA" id="ARBA00022989"/>
    </source>
</evidence>
<keyword evidence="9" id="KW-1185">Reference proteome</keyword>
<dbReference type="PANTHER" id="PTHR30213:SF0">
    <property type="entry name" value="UPF0761 MEMBRANE PROTEIN YIHY"/>
    <property type="match status" value="1"/>
</dbReference>
<sequence length="363" mass="38436">MSAPAAPRRGRLRRALPTALQWRTALRRTPLSVWHDDVTDWAASLTYYSVLALLPSTIVTVSLIGLADPPATEQLINHLTSLAPADSGPTLRRALVGMAHQRTAAWMLVGGALVSAVWSSCSYLAVFRRALHAMNRTKDDRPPWRKAPRILATALLLIALLISSAVALLVSGPIATALGRTLGLGEAGEQTWNLLQWPLLLLLAVVLVMLLYRSGPPPSRGVPRAVPGGVVAVLLWLVSSAAFTFYASYVGTFNRLYGSLAGPVVFLIWLWFSHLSLLSGAQFNVELRRAGWQGADGDGAPGPTAEPEAPGQEEPQPEAGPGPEAGSRSESVPRPAAAPDPEPAARPDAAVPRPGPGVTRSSG</sequence>
<evidence type="ECO:0000313" key="9">
    <source>
        <dbReference type="Proteomes" id="UP001550853"/>
    </source>
</evidence>
<dbReference type="RefSeq" id="WP_245654901.1">
    <property type="nucleotide sequence ID" value="NZ_JBEZVI010000041.1"/>
</dbReference>